<dbReference type="EMBL" id="JAKNBA010000001">
    <property type="protein sequence ID" value="MDE1240729.1"/>
    <property type="molecule type" value="Genomic_DNA"/>
</dbReference>
<dbReference type="Proteomes" id="UP001140979">
    <property type="component" value="Unassembled WGS sequence"/>
</dbReference>
<evidence type="ECO:0000313" key="3">
    <source>
        <dbReference type="EMBL" id="MDE1345063.1"/>
    </source>
</evidence>
<gene>
    <name evidence="4" type="ORF">L9W73_03725</name>
    <name evidence="2" type="ORF">L9W94_00935</name>
    <name evidence="3" type="ORF">L9X51_01235</name>
    <name evidence="5" type="ORF">PYE67_10700</name>
</gene>
<feature type="chain" id="PRO_5044441374" description="DNA polymerase III subunit beta" evidence="1">
    <location>
        <begin position="21"/>
        <end position="151"/>
    </location>
</feature>
<accession>A0A7X6N8C1</accession>
<dbReference type="EMBL" id="CP118711">
    <property type="protein sequence ID" value="WGK84838.1"/>
    <property type="molecule type" value="Genomic_DNA"/>
</dbReference>
<sequence length="151" mass="16585">MKKIALASLAMALLAGCSSPQIDWQQDNLAVVSNITIGLKSTLWMNQMPAISDEETPAAPALHGTLRLDSSAVLPANLTVDALVIQQGSRSWIVDSDSLELRTYSENQWEVVFERQIEANTDEAVDIALQLSDGEKAQWLIDRGVMIDKVY</sequence>
<reference evidence="2 7" key="1">
    <citation type="submission" date="2022-02" db="EMBL/GenBank/DDBJ databases">
        <title>Emergence and expansion in Europe of a Vibrio aestuarianus clonal complex pathogenic for oysters.</title>
        <authorList>
            <person name="Mesnil A."/>
            <person name="Travers M.-A."/>
        </authorList>
    </citation>
    <scope>NUCLEOTIDE SEQUENCE</scope>
    <source>
        <strain evidence="4">151-ITT-15-cp-1</strain>
        <strain evidence="2">19_064_11T1</strain>
        <strain evidence="3">19_064_15T1</strain>
        <strain evidence="5 7">U17</strain>
    </source>
</reference>
<name>A0A7X6N8C1_9VIBR</name>
<dbReference type="EMBL" id="JAKNAX010000002">
    <property type="protein sequence ID" value="MDE1345063.1"/>
    <property type="molecule type" value="Genomic_DNA"/>
</dbReference>
<dbReference type="AlphaFoldDB" id="A0A7X6N8C1"/>
<evidence type="ECO:0000313" key="7">
    <source>
        <dbReference type="Proteomes" id="UP001241226"/>
    </source>
</evidence>
<evidence type="ECO:0000313" key="2">
    <source>
        <dbReference type="EMBL" id="MDE1240729.1"/>
    </source>
</evidence>
<dbReference type="Proteomes" id="UP001140978">
    <property type="component" value="Unassembled WGS sequence"/>
</dbReference>
<dbReference type="Proteomes" id="UP001140973">
    <property type="component" value="Unassembled WGS sequence"/>
</dbReference>
<organism evidence="2 6">
    <name type="scientific">Vibrio aestuarianus</name>
    <dbReference type="NCBI Taxonomy" id="28171"/>
    <lineage>
        <taxon>Bacteria</taxon>
        <taxon>Pseudomonadati</taxon>
        <taxon>Pseudomonadota</taxon>
        <taxon>Gammaproteobacteria</taxon>
        <taxon>Vibrionales</taxon>
        <taxon>Vibrionaceae</taxon>
        <taxon>Vibrio</taxon>
    </lineage>
</organism>
<keyword evidence="1" id="KW-0732">Signal</keyword>
<dbReference type="RefSeq" id="WP_053310805.1">
    <property type="nucleotide sequence ID" value="NZ_CALYLG010000277.1"/>
</dbReference>
<evidence type="ECO:0000313" key="6">
    <source>
        <dbReference type="Proteomes" id="UP001140979"/>
    </source>
</evidence>
<proteinExistence type="predicted"/>
<evidence type="ECO:0000313" key="4">
    <source>
        <dbReference type="EMBL" id="MDE1356420.1"/>
    </source>
</evidence>
<feature type="signal peptide" evidence="1">
    <location>
        <begin position="1"/>
        <end position="20"/>
    </location>
</feature>
<dbReference type="PROSITE" id="PS51257">
    <property type="entry name" value="PROKAR_LIPOPROTEIN"/>
    <property type="match status" value="1"/>
</dbReference>
<dbReference type="Proteomes" id="UP001241226">
    <property type="component" value="Chromosome 1"/>
</dbReference>
<evidence type="ECO:0000313" key="5">
    <source>
        <dbReference type="EMBL" id="WGK84838.1"/>
    </source>
</evidence>
<evidence type="ECO:0000256" key="1">
    <source>
        <dbReference type="SAM" id="SignalP"/>
    </source>
</evidence>
<evidence type="ECO:0008006" key="8">
    <source>
        <dbReference type="Google" id="ProtNLM"/>
    </source>
</evidence>
<dbReference type="EMBL" id="JAKNAP010000007">
    <property type="protein sequence ID" value="MDE1356420.1"/>
    <property type="molecule type" value="Genomic_DNA"/>
</dbReference>
<protein>
    <recommendedName>
        <fullName evidence="8">DNA polymerase III subunit beta</fullName>
    </recommendedName>
</protein>